<dbReference type="GO" id="GO:0031123">
    <property type="term" value="P:RNA 3'-end processing"/>
    <property type="evidence" value="ECO:0007669"/>
    <property type="project" value="TreeGrafter"/>
</dbReference>
<dbReference type="Gene3D" id="1.10.1410.10">
    <property type="match status" value="1"/>
</dbReference>
<dbReference type="GO" id="GO:1990817">
    <property type="term" value="F:poly(A) RNA polymerase activity"/>
    <property type="evidence" value="ECO:0007669"/>
    <property type="project" value="UniProtKB-ARBA"/>
</dbReference>
<dbReference type="CDD" id="cd05402">
    <property type="entry name" value="NT_PAP_TUTase"/>
    <property type="match status" value="1"/>
</dbReference>
<dbReference type="InterPro" id="IPR002058">
    <property type="entry name" value="PAP_assoc"/>
</dbReference>
<organism evidence="7 8">
    <name type="scientific">Odynerus spinipes</name>
    <dbReference type="NCBI Taxonomy" id="1348599"/>
    <lineage>
        <taxon>Eukaryota</taxon>
        <taxon>Metazoa</taxon>
        <taxon>Ecdysozoa</taxon>
        <taxon>Arthropoda</taxon>
        <taxon>Hexapoda</taxon>
        <taxon>Insecta</taxon>
        <taxon>Pterygota</taxon>
        <taxon>Neoptera</taxon>
        <taxon>Endopterygota</taxon>
        <taxon>Hymenoptera</taxon>
        <taxon>Apocrita</taxon>
        <taxon>Aculeata</taxon>
        <taxon>Vespoidea</taxon>
        <taxon>Vespidae</taxon>
        <taxon>Eumeninae</taxon>
        <taxon>Odynerus</taxon>
    </lineage>
</organism>
<comment type="cofactor">
    <cofactor evidence="1">
        <name>Mn(2+)</name>
        <dbReference type="ChEBI" id="CHEBI:29035"/>
    </cofactor>
</comment>
<dbReference type="EMBL" id="JAIFRP010000042">
    <property type="protein sequence ID" value="KAK2581355.1"/>
    <property type="molecule type" value="Genomic_DNA"/>
</dbReference>
<evidence type="ECO:0000313" key="7">
    <source>
        <dbReference type="EMBL" id="KAK2581355.1"/>
    </source>
</evidence>
<accession>A0AAD9RKE9</accession>
<comment type="caution">
    <text evidence="7">The sequence shown here is derived from an EMBL/GenBank/DDBJ whole genome shotgun (WGS) entry which is preliminary data.</text>
</comment>
<dbReference type="GO" id="GO:0050265">
    <property type="term" value="F:RNA uridylyltransferase activity"/>
    <property type="evidence" value="ECO:0007669"/>
    <property type="project" value="TreeGrafter"/>
</dbReference>
<keyword evidence="4" id="KW-0479">Metal-binding</keyword>
<evidence type="ECO:0000259" key="6">
    <source>
        <dbReference type="PROSITE" id="PS00028"/>
    </source>
</evidence>
<dbReference type="Proteomes" id="UP001258017">
    <property type="component" value="Unassembled WGS sequence"/>
</dbReference>
<sequence>MANSKEMVRNKNLDLQGIIVQNDSEVYFCCVCNKTISKENSAYEHVNMDHHIKAMEIFTEYFQISKNSIKCKTCQTTSTWQFVQSHAEMHKLLPWCRPINQYKQCFENFLIIHEDQFYCDLCCLTYQFFSWHDILVHIKETQHIALKSKVLNADDIFLHDPNALNNYKCIVFNGMVYLKPKILYCWICDTKVSGITNCNEHAKGMKHTKEKLTFTFETLKTRVMLKDCVLKVPTELQWVIKDHNIVVFRHSLYCSLCDLHMTTSSLVKNHLQKHTQFPDIYRQQCKSKVNQINNTSSEEMPSMSNCSSTNNDINDTKCQVLNIPTHLKWIIRAQGMQIFRDKLHCKLCNVDMINDAQVQSHASTHFKTYKQERKKKKEIMQSIQDTISNTEETLTKSKDSTLENNEFVNVTIQDKNTNFAIDVSKRKQNKKSYNFDAESIFFTADEIKSSVYLCIFKENELIYCLICQRDITNKHQIYYDHIFSGEHLKSLIQADTVKGLRENLTKLALAKNGIRDSTDKFSTCMLCNSEIRNRDSSLCEHTNSKDHCSRYYRWMETCLQFYNEILTFIKNNWYYTNRYRCDICHIEFSSEICFAKHIEEKRNTYYEASNFSYHLCVPCGLLWYGNKLLYSAHSNTVEHKFMVSYGTNVINKFPIEAEQFLISCEENAEILLEFSNILSVTSIQDEILTSLKNDILPIFGEIEAYAYGSRNCGLGLPDSDINIFLDWSNISNAQNVCKKKKSFKAFIKQIKTILLSNPTVWDVEEIKLNDKTPIIKVQFIPRQLHCKISFDNALDVESTNLIKHYNEVCIPCRKLILILKQWLSFYGISGPSYISNYALTWCVIFYLQRMLILPSITELIQEKNKSKLIKGWQAGVSYKFDVKENSELLFRKLLSGFFIFYADFDYRCDVICPLLGEVIKKKVFTDPSLLPNDMAPYVQYVLTTKNPKVFCLSPMCVQDPFNLSDNLTAMVQKSTLKNFRIFCSKSVEILMELS</sequence>
<dbReference type="PANTHER" id="PTHR12271">
    <property type="entry name" value="POLY A POLYMERASE CID PAP -RELATED"/>
    <property type="match status" value="1"/>
</dbReference>
<dbReference type="AlphaFoldDB" id="A0AAD9RKE9"/>
<evidence type="ECO:0000313" key="8">
    <source>
        <dbReference type="Proteomes" id="UP001258017"/>
    </source>
</evidence>
<evidence type="ECO:0000256" key="5">
    <source>
        <dbReference type="ARBA" id="ARBA00022842"/>
    </source>
</evidence>
<keyword evidence="3" id="KW-0808">Transferase</keyword>
<dbReference type="InterPro" id="IPR043519">
    <property type="entry name" value="NT_sf"/>
</dbReference>
<protein>
    <recommendedName>
        <fullName evidence="6">C2H2-type domain-containing protein</fullName>
    </recommendedName>
</protein>
<evidence type="ECO:0000256" key="1">
    <source>
        <dbReference type="ARBA" id="ARBA00001936"/>
    </source>
</evidence>
<keyword evidence="5" id="KW-0460">Magnesium</keyword>
<dbReference type="Pfam" id="PF03828">
    <property type="entry name" value="PAP_assoc"/>
    <property type="match status" value="1"/>
</dbReference>
<evidence type="ECO:0000256" key="2">
    <source>
        <dbReference type="ARBA" id="ARBA00001946"/>
    </source>
</evidence>
<dbReference type="PROSITE" id="PS00028">
    <property type="entry name" value="ZINC_FINGER_C2H2_1"/>
    <property type="match status" value="2"/>
</dbReference>
<dbReference type="PANTHER" id="PTHR12271:SF66">
    <property type="entry name" value="TERMINAL URIDYLYLTRANSFERASE TAILOR"/>
    <property type="match status" value="1"/>
</dbReference>
<dbReference type="SMART" id="SM00355">
    <property type="entry name" value="ZnF_C2H2"/>
    <property type="match status" value="7"/>
</dbReference>
<dbReference type="InterPro" id="IPR054708">
    <property type="entry name" value="MTPAP-like_central"/>
</dbReference>
<dbReference type="GO" id="GO:0046872">
    <property type="term" value="F:metal ion binding"/>
    <property type="evidence" value="ECO:0007669"/>
    <property type="project" value="UniProtKB-KW"/>
</dbReference>
<dbReference type="SUPFAM" id="SSF81631">
    <property type="entry name" value="PAP/OAS1 substrate-binding domain"/>
    <property type="match status" value="1"/>
</dbReference>
<evidence type="ECO:0000256" key="4">
    <source>
        <dbReference type="ARBA" id="ARBA00022723"/>
    </source>
</evidence>
<evidence type="ECO:0000256" key="3">
    <source>
        <dbReference type="ARBA" id="ARBA00022679"/>
    </source>
</evidence>
<dbReference type="Gene3D" id="3.30.460.10">
    <property type="entry name" value="Beta Polymerase, domain 2"/>
    <property type="match status" value="1"/>
</dbReference>
<feature type="domain" description="C2H2-type" evidence="6">
    <location>
        <begin position="254"/>
        <end position="274"/>
    </location>
</feature>
<gene>
    <name evidence="7" type="ORF">KPH14_008121</name>
</gene>
<name>A0AAD9RKE9_9HYME</name>
<dbReference type="Pfam" id="PF22600">
    <property type="entry name" value="MTPAP-like_central"/>
    <property type="match status" value="1"/>
</dbReference>
<reference evidence="7" key="1">
    <citation type="submission" date="2021-08" db="EMBL/GenBank/DDBJ databases">
        <authorList>
            <person name="Misof B."/>
            <person name="Oliver O."/>
            <person name="Podsiadlowski L."/>
            <person name="Donath A."/>
            <person name="Peters R."/>
            <person name="Mayer C."/>
            <person name="Rust J."/>
            <person name="Gunkel S."/>
            <person name="Lesny P."/>
            <person name="Martin S."/>
            <person name="Oeyen J.P."/>
            <person name="Petersen M."/>
            <person name="Panagiotis P."/>
            <person name="Wilbrandt J."/>
            <person name="Tanja T."/>
        </authorList>
    </citation>
    <scope>NUCLEOTIDE SEQUENCE</scope>
    <source>
        <strain evidence="7">GBR_01_08_01A</strain>
        <tissue evidence="7">Thorax + abdomen</tissue>
    </source>
</reference>
<dbReference type="InterPro" id="IPR013087">
    <property type="entry name" value="Znf_C2H2_type"/>
</dbReference>
<feature type="domain" description="C2H2-type" evidence="6">
    <location>
        <begin position="185"/>
        <end position="207"/>
    </location>
</feature>
<dbReference type="SUPFAM" id="SSF81301">
    <property type="entry name" value="Nucleotidyltransferase"/>
    <property type="match status" value="1"/>
</dbReference>
<comment type="cofactor">
    <cofactor evidence="2">
        <name>Mg(2+)</name>
        <dbReference type="ChEBI" id="CHEBI:18420"/>
    </cofactor>
</comment>
<reference evidence="7" key="2">
    <citation type="journal article" date="2023" name="Commun. Biol.">
        <title>Intrasexual cuticular hydrocarbon dimorphism in a wasp sheds light on hydrocarbon biosynthesis genes in Hymenoptera.</title>
        <authorList>
            <person name="Moris V.C."/>
            <person name="Podsiadlowski L."/>
            <person name="Martin S."/>
            <person name="Oeyen J.P."/>
            <person name="Donath A."/>
            <person name="Petersen M."/>
            <person name="Wilbrandt J."/>
            <person name="Misof B."/>
            <person name="Liedtke D."/>
            <person name="Thamm M."/>
            <person name="Scheiner R."/>
            <person name="Schmitt T."/>
            <person name="Niehuis O."/>
        </authorList>
    </citation>
    <scope>NUCLEOTIDE SEQUENCE</scope>
    <source>
        <strain evidence="7">GBR_01_08_01A</strain>
    </source>
</reference>
<proteinExistence type="predicted"/>
<keyword evidence="8" id="KW-1185">Reference proteome</keyword>